<dbReference type="RefSeq" id="WP_209949254.1">
    <property type="nucleotide sequence ID" value="NZ_JAGGJU010000018.1"/>
</dbReference>
<dbReference type="Proteomes" id="UP000759443">
    <property type="component" value="Unassembled WGS sequence"/>
</dbReference>
<organism evidence="1 2">
    <name type="scientific">Rhizobium halophytocola</name>
    <dbReference type="NCBI Taxonomy" id="735519"/>
    <lineage>
        <taxon>Bacteria</taxon>
        <taxon>Pseudomonadati</taxon>
        <taxon>Pseudomonadota</taxon>
        <taxon>Alphaproteobacteria</taxon>
        <taxon>Hyphomicrobiales</taxon>
        <taxon>Rhizobiaceae</taxon>
        <taxon>Rhizobium/Agrobacterium group</taxon>
        <taxon>Rhizobium</taxon>
    </lineage>
</organism>
<protein>
    <recommendedName>
        <fullName evidence="3">DUF600 family protein</fullName>
    </recommendedName>
</protein>
<sequence>MSEKTEFVGTLVAAIITSDEVEPQNWEEFSLVIAFEDDRVSETYGYSYDANGDWEAIAIRPRLVREEAAAYRDWLKRENDKALIKMLVQFNRSSNGYNVDFEYDNPARWNVTPSNLSEITEKLRRHLGG</sequence>
<evidence type="ECO:0008006" key="3">
    <source>
        <dbReference type="Google" id="ProtNLM"/>
    </source>
</evidence>
<comment type="caution">
    <text evidence="1">The sequence shown here is derived from an EMBL/GenBank/DDBJ whole genome shotgun (WGS) entry which is preliminary data.</text>
</comment>
<name>A0ABS4E652_9HYPH</name>
<keyword evidence="2" id="KW-1185">Reference proteome</keyword>
<evidence type="ECO:0000313" key="1">
    <source>
        <dbReference type="EMBL" id="MBP1853424.1"/>
    </source>
</evidence>
<proteinExistence type="predicted"/>
<dbReference type="InterPro" id="IPR036170">
    <property type="entry name" value="YezG-like_sf"/>
</dbReference>
<evidence type="ECO:0000313" key="2">
    <source>
        <dbReference type="Proteomes" id="UP000759443"/>
    </source>
</evidence>
<accession>A0ABS4E652</accession>
<dbReference type="SUPFAM" id="SSF160424">
    <property type="entry name" value="BH3703-like"/>
    <property type="match status" value="1"/>
</dbReference>
<gene>
    <name evidence="1" type="ORF">J2Z17_004885</name>
</gene>
<dbReference type="EMBL" id="JAGGJU010000018">
    <property type="protein sequence ID" value="MBP1853424.1"/>
    <property type="molecule type" value="Genomic_DNA"/>
</dbReference>
<reference evidence="1 2" key="1">
    <citation type="submission" date="2021-03" db="EMBL/GenBank/DDBJ databases">
        <title>Genomic Encyclopedia of Type Strains, Phase IV (KMG-IV): sequencing the most valuable type-strain genomes for metagenomic binning, comparative biology and taxonomic classification.</title>
        <authorList>
            <person name="Goeker M."/>
        </authorList>
    </citation>
    <scope>NUCLEOTIDE SEQUENCE [LARGE SCALE GENOMIC DNA]</scope>
    <source>
        <strain evidence="1 2">DSM 21600</strain>
    </source>
</reference>